<proteinExistence type="predicted"/>
<dbReference type="InterPro" id="IPR038903">
    <property type="entry name" value="Allergen_Asp_f_4"/>
</dbReference>
<feature type="chain" id="PRO_5021720311" evidence="1">
    <location>
        <begin position="24"/>
        <end position="255"/>
    </location>
</feature>
<feature type="signal peptide" evidence="1">
    <location>
        <begin position="1"/>
        <end position="23"/>
    </location>
</feature>
<gene>
    <name evidence="2" type="ORF">TCE0_018f05205</name>
</gene>
<dbReference type="GO" id="GO:0019863">
    <property type="term" value="F:IgE binding"/>
    <property type="evidence" value="ECO:0007669"/>
    <property type="project" value="InterPro"/>
</dbReference>
<dbReference type="PANTHER" id="PTHR42039">
    <property type="entry name" value="PUTATIVE (AFU_ORTHOLOGUE AFUA_3G02940)-RELATED"/>
    <property type="match status" value="1"/>
</dbReference>
<dbReference type="PANTHER" id="PTHR42039:SF1">
    <property type="entry name" value="PUTATIVE (AFU_ORTHOLOGUE AFUA_3G02940)-RELATED"/>
    <property type="match status" value="1"/>
</dbReference>
<reference evidence="3" key="1">
    <citation type="journal article" date="2015" name="Genome Announc.">
        <title>Draft genome sequence of Talaromyces cellulolyticus strain Y-94, a source of lignocellulosic biomass-degrading enzymes.</title>
        <authorList>
            <person name="Fujii T."/>
            <person name="Koike H."/>
            <person name="Sawayama S."/>
            <person name="Yano S."/>
            <person name="Inoue H."/>
        </authorList>
    </citation>
    <scope>NUCLEOTIDE SEQUENCE [LARGE SCALE GENOMIC DNA]</scope>
    <source>
        <strain evidence="3">Y-94</strain>
    </source>
</reference>
<dbReference type="Pfam" id="PF25312">
    <property type="entry name" value="Allergen_Asp_f_4"/>
    <property type="match status" value="1"/>
</dbReference>
<dbReference type="GO" id="GO:0005576">
    <property type="term" value="C:extracellular region"/>
    <property type="evidence" value="ECO:0007669"/>
    <property type="project" value="InterPro"/>
</dbReference>
<organism evidence="2 3">
    <name type="scientific">Talaromyces pinophilus</name>
    <name type="common">Penicillium pinophilum</name>
    <dbReference type="NCBI Taxonomy" id="128442"/>
    <lineage>
        <taxon>Eukaryota</taxon>
        <taxon>Fungi</taxon>
        <taxon>Dikarya</taxon>
        <taxon>Ascomycota</taxon>
        <taxon>Pezizomycotina</taxon>
        <taxon>Eurotiomycetes</taxon>
        <taxon>Eurotiomycetidae</taxon>
        <taxon>Eurotiales</taxon>
        <taxon>Trichocomaceae</taxon>
        <taxon>Talaromyces</taxon>
        <taxon>Talaromyces sect. Talaromyces</taxon>
    </lineage>
</organism>
<dbReference type="EMBL" id="DF933814">
    <property type="protein sequence ID" value="GAM36254.1"/>
    <property type="molecule type" value="Genomic_DNA"/>
</dbReference>
<evidence type="ECO:0000313" key="3">
    <source>
        <dbReference type="Proteomes" id="UP000053095"/>
    </source>
</evidence>
<evidence type="ECO:0000313" key="2">
    <source>
        <dbReference type="EMBL" id="GAM36254.1"/>
    </source>
</evidence>
<protein>
    <submittedName>
        <fullName evidence="2">Allergen</fullName>
    </submittedName>
</protein>
<sequence>MQIKNFLGLDVLLTALLAGSAAARPHGHDHAHHKLRDVEKRYTTSGFGGVTTPTGSGDTYCGNVGSPYGSNMIEITEAELADYEYTITLDGSFILQEYTVYFWNNCNQAGQLAGFFDTTFPLTVTVAKGGKAYVAIDVDSQGAFVGSPTSVGVPRDPSDGIITGFWGEWDFDNTANGGWSGFDVSALVALDSGKTDYPGLALVGNGVTSYITNSLGSASNAYSEKSEASTGGIGANLVPGPVAITAYLAYNGQSV</sequence>
<name>A0A510NWA0_TALPI</name>
<dbReference type="Proteomes" id="UP000053095">
    <property type="component" value="Unassembled WGS sequence"/>
</dbReference>
<accession>A0A510NWA0</accession>
<keyword evidence="3" id="KW-1185">Reference proteome</keyword>
<evidence type="ECO:0000256" key="1">
    <source>
        <dbReference type="SAM" id="SignalP"/>
    </source>
</evidence>
<dbReference type="AlphaFoldDB" id="A0A510NWA0"/>
<keyword evidence="1" id="KW-0732">Signal</keyword>